<evidence type="ECO:0000256" key="3">
    <source>
        <dbReference type="PROSITE-ProRule" id="PRU10141"/>
    </source>
</evidence>
<feature type="region of interest" description="Disordered" evidence="4">
    <location>
        <begin position="607"/>
        <end position="639"/>
    </location>
</feature>
<keyword evidence="8" id="KW-1185">Reference proteome</keyword>
<gene>
    <name evidence="7" type="primary">prkC_19</name>
    <name evidence="7" type="ORF">ETAA8_65600</name>
</gene>
<dbReference type="GO" id="GO:0004674">
    <property type="term" value="F:protein serine/threonine kinase activity"/>
    <property type="evidence" value="ECO:0007669"/>
    <property type="project" value="UniProtKB-EC"/>
</dbReference>
<dbReference type="InterPro" id="IPR032675">
    <property type="entry name" value="LRR_dom_sf"/>
</dbReference>
<dbReference type="Proteomes" id="UP000315017">
    <property type="component" value="Chromosome"/>
</dbReference>
<sequence length="1419" mass="153886">MPQTADQFAKALIAAGLSSADEIKSLWSSLPAGSRPKDGETFAKVLIEREKLTKFQAEELLSGSQTPLVLGDYVLLAKIGAGGMGQVFKAHHRRMKRLAAIKLLPTSLTKDEAAIKRFEREVEAAAKLTHPNIVQTYDAGVQRGVWYLVMEYVEGRDLSGVVAHEGPLPVARAIDYIRQSAKGLAFAHENGVVHRDIKPANLLLDKKGTIKILDMGLARFEDGVAAQEGLTKSGDVMGTVDYMAPEQAFDTRHADARADTYSLGCTLYRLLTGQNMYDGETMVQKLMGHQSKPIPSLATQRPDTPKALVTIFERMVAKKPADRYQTMAEVEAALALLASPPPAASSSAKPEADSKLGSFLQSFMGKKPMPVTGGVATAQRPRTAAKTMDELSPTIAVASAQVTTEPISDRSIQVAGSRPPQRPQGPWWRQPLVVMAGGLGGFLLLALGVWVIIRDKDGKEVARIEVPDGGSATIQTKGNDLPPSTPVGKPPPLAKAPFDAAQAKAHQAAWAQYLGTEIETTNSVGAKMVLIPPGEFMMGSTDEQVEAALKAADEIKADGGVISRIEKAERPQHKVVITKPLLMSATEVTIGQFKKFSATGYQTEAEKAEAAANAASPPPVEAGQPSPKPTPNYLNHRPDLTDDSPAAYITWNDATAYCQWLSTQEKRTYRLPTEAEWEYACRAGTTMQYSFGDDYNELPKYGWHNKNAGGKSHPVGTLLPNPFGLFDMHGNQYEWCGDYFDEKWYAASPLNDPNGPSAGSNRVIRGGNWNFPASHCRSAYRTNNTPSPRPGFRCVSVLDAPATTANGPPSTPPVVTPAPAIKTAGATPPLAKAPFDAAQAKAHQQAWAKHLGTQIETVNSVGAKMVLIPPGEFQMGSTDEQVEAALKVADKFNAVQFHKDWIQKDERPRHRVVITRPYWIGATEVTVGEFKKFSATGFLTDAEQRAGAASKTIQSPGQTPTDAGSPILTYLNPGYSVTDDSPAAAISSYEALAYCKWLSDEEKTQYRLPTEAEWEYACRAGTTTQYSFGDDHAELENYAWYNQNAKTNPRPVGMKLPNAFGLFDTHGNLVEWCQDFYDEKSYEKLTLENPVGPLTGRLRVLRGGAWNSIPPTTRSAFRNHEPATNQIGTAGFRIVRVFNAPSTTASVTPQPAVPAAASAKLFMHDPAFPQWMKDVQAMSAEQQIEAVSKKLVELNPGFDGAMGADAGPSAVKGKPKVENGVVTQVALVSSQLLDISPLRAFAGLKKLSCHVPQGPANGILRDISPLTGMQLTSLSIRGQKFLSDLTPLKSMPLNDLDCSGCKSVSDLTPLQDMALTTLNLRETPIVDLSPLRGINLKNLDLFDCRQLVDLSPLKEMKLESFAIGSFGAMKVSDLSVLAGMPLKDIQLNYNPERDKELLRSIKTLERINFKPSTEFLEKN</sequence>
<name>A0A517YMF7_9BACT</name>
<dbReference type="SUPFAM" id="SSF56112">
    <property type="entry name" value="Protein kinase-like (PK-like)"/>
    <property type="match status" value="1"/>
</dbReference>
<dbReference type="Pfam" id="PF00069">
    <property type="entry name" value="Pkinase"/>
    <property type="match status" value="1"/>
</dbReference>
<keyword evidence="2 3" id="KW-0067">ATP-binding</keyword>
<dbReference type="SUPFAM" id="SSF56436">
    <property type="entry name" value="C-type lectin-like"/>
    <property type="match status" value="2"/>
</dbReference>
<dbReference type="InterPro" id="IPR011009">
    <property type="entry name" value="Kinase-like_dom_sf"/>
</dbReference>
<keyword evidence="1 3" id="KW-0547">Nucleotide-binding</keyword>
<dbReference type="PROSITE" id="PS50011">
    <property type="entry name" value="PROTEIN_KINASE_DOM"/>
    <property type="match status" value="1"/>
</dbReference>
<protein>
    <submittedName>
        <fullName evidence="7">Serine/threonine-protein kinase PrkC</fullName>
        <ecNumber evidence="7">2.7.11.1</ecNumber>
    </submittedName>
</protein>
<evidence type="ECO:0000313" key="8">
    <source>
        <dbReference type="Proteomes" id="UP000315017"/>
    </source>
</evidence>
<dbReference type="Gene3D" id="3.80.10.10">
    <property type="entry name" value="Ribonuclease Inhibitor"/>
    <property type="match status" value="1"/>
</dbReference>
<dbReference type="InterPro" id="IPR017441">
    <property type="entry name" value="Protein_kinase_ATP_BS"/>
</dbReference>
<dbReference type="EC" id="2.7.11.1" evidence="7"/>
<dbReference type="SMART" id="SM00220">
    <property type="entry name" value="S_TKc"/>
    <property type="match status" value="1"/>
</dbReference>
<dbReference type="EMBL" id="CP036274">
    <property type="protein sequence ID" value="QDU31403.1"/>
    <property type="molecule type" value="Genomic_DNA"/>
</dbReference>
<feature type="domain" description="Protein kinase" evidence="6">
    <location>
        <begin position="73"/>
        <end position="337"/>
    </location>
</feature>
<keyword evidence="5" id="KW-0472">Membrane</keyword>
<dbReference type="InterPro" id="IPR000719">
    <property type="entry name" value="Prot_kinase_dom"/>
</dbReference>
<dbReference type="Pfam" id="PF03781">
    <property type="entry name" value="FGE-sulfatase"/>
    <property type="match status" value="2"/>
</dbReference>
<keyword evidence="5" id="KW-1133">Transmembrane helix</keyword>
<dbReference type="InterPro" id="IPR005532">
    <property type="entry name" value="SUMF_dom"/>
</dbReference>
<dbReference type="PROSITE" id="PS00107">
    <property type="entry name" value="PROTEIN_KINASE_ATP"/>
    <property type="match status" value="1"/>
</dbReference>
<dbReference type="GO" id="GO:0120147">
    <property type="term" value="F:formylglycine-generating oxidase activity"/>
    <property type="evidence" value="ECO:0007669"/>
    <property type="project" value="TreeGrafter"/>
</dbReference>
<evidence type="ECO:0000256" key="1">
    <source>
        <dbReference type="ARBA" id="ARBA00022741"/>
    </source>
</evidence>
<reference evidence="7 8" key="1">
    <citation type="submission" date="2019-02" db="EMBL/GenBank/DDBJ databases">
        <title>Deep-cultivation of Planctomycetes and their phenomic and genomic characterization uncovers novel biology.</title>
        <authorList>
            <person name="Wiegand S."/>
            <person name="Jogler M."/>
            <person name="Boedeker C."/>
            <person name="Pinto D."/>
            <person name="Vollmers J."/>
            <person name="Rivas-Marin E."/>
            <person name="Kohn T."/>
            <person name="Peeters S.H."/>
            <person name="Heuer A."/>
            <person name="Rast P."/>
            <person name="Oberbeckmann S."/>
            <person name="Bunk B."/>
            <person name="Jeske O."/>
            <person name="Meyerdierks A."/>
            <person name="Storesund J.E."/>
            <person name="Kallscheuer N."/>
            <person name="Luecker S."/>
            <person name="Lage O.M."/>
            <person name="Pohl T."/>
            <person name="Merkel B.J."/>
            <person name="Hornburger P."/>
            <person name="Mueller R.-W."/>
            <person name="Bruemmer F."/>
            <person name="Labrenz M."/>
            <person name="Spormann A.M."/>
            <person name="Op den Camp H."/>
            <person name="Overmann J."/>
            <person name="Amann R."/>
            <person name="Jetten M.S.M."/>
            <person name="Mascher T."/>
            <person name="Medema M.H."/>
            <person name="Devos D.P."/>
            <person name="Kaster A.-K."/>
            <person name="Ovreas L."/>
            <person name="Rohde M."/>
            <person name="Galperin M.Y."/>
            <person name="Jogler C."/>
        </authorList>
    </citation>
    <scope>NUCLEOTIDE SEQUENCE [LARGE SCALE GENOMIC DNA]</scope>
    <source>
        <strain evidence="7 8">ETA_A8</strain>
    </source>
</reference>
<dbReference type="InterPro" id="IPR042095">
    <property type="entry name" value="SUMF_sf"/>
</dbReference>
<dbReference type="PANTHER" id="PTHR23150:SF19">
    <property type="entry name" value="FORMYLGLYCINE-GENERATING ENZYME"/>
    <property type="match status" value="1"/>
</dbReference>
<dbReference type="PANTHER" id="PTHR23150">
    <property type="entry name" value="SULFATASE MODIFYING FACTOR 1, 2"/>
    <property type="match status" value="1"/>
</dbReference>
<keyword evidence="7" id="KW-0418">Kinase</keyword>
<evidence type="ECO:0000256" key="2">
    <source>
        <dbReference type="ARBA" id="ARBA00022840"/>
    </source>
</evidence>
<dbReference type="InterPro" id="IPR008271">
    <property type="entry name" value="Ser/Thr_kinase_AS"/>
</dbReference>
<dbReference type="InterPro" id="IPR051043">
    <property type="entry name" value="Sulfatase_Mod_Factor_Kinase"/>
</dbReference>
<dbReference type="SUPFAM" id="SSF52058">
    <property type="entry name" value="L domain-like"/>
    <property type="match status" value="1"/>
</dbReference>
<dbReference type="Gene3D" id="3.90.1580.10">
    <property type="entry name" value="paralog of FGE (formylglycine-generating enzyme)"/>
    <property type="match status" value="2"/>
</dbReference>
<feature type="compositionally biased region" description="Pro residues" evidence="4">
    <location>
        <begin position="616"/>
        <end position="630"/>
    </location>
</feature>
<feature type="binding site" evidence="3">
    <location>
        <position position="102"/>
    </location>
    <ligand>
        <name>ATP</name>
        <dbReference type="ChEBI" id="CHEBI:30616"/>
    </ligand>
</feature>
<dbReference type="PROSITE" id="PS00108">
    <property type="entry name" value="PROTEIN_KINASE_ST"/>
    <property type="match status" value="1"/>
</dbReference>
<dbReference type="Gene3D" id="1.10.510.10">
    <property type="entry name" value="Transferase(Phosphotransferase) domain 1"/>
    <property type="match status" value="1"/>
</dbReference>
<organism evidence="7 8">
    <name type="scientific">Anatilimnocola aggregata</name>
    <dbReference type="NCBI Taxonomy" id="2528021"/>
    <lineage>
        <taxon>Bacteria</taxon>
        <taxon>Pseudomonadati</taxon>
        <taxon>Planctomycetota</taxon>
        <taxon>Planctomycetia</taxon>
        <taxon>Pirellulales</taxon>
        <taxon>Pirellulaceae</taxon>
        <taxon>Anatilimnocola</taxon>
    </lineage>
</organism>
<keyword evidence="5" id="KW-0812">Transmembrane</keyword>
<dbReference type="GO" id="GO:0005524">
    <property type="term" value="F:ATP binding"/>
    <property type="evidence" value="ECO:0007669"/>
    <property type="project" value="UniProtKB-UniRule"/>
</dbReference>
<evidence type="ECO:0000313" key="7">
    <source>
        <dbReference type="EMBL" id="QDU31403.1"/>
    </source>
</evidence>
<evidence type="ECO:0000256" key="4">
    <source>
        <dbReference type="SAM" id="MobiDB-lite"/>
    </source>
</evidence>
<dbReference type="OrthoDB" id="6111975at2"/>
<feature type="transmembrane region" description="Helical" evidence="5">
    <location>
        <begin position="432"/>
        <end position="453"/>
    </location>
</feature>
<accession>A0A517YMF7</accession>
<keyword evidence="7" id="KW-0808">Transferase</keyword>
<dbReference type="KEGG" id="aagg:ETAA8_65600"/>
<evidence type="ECO:0000259" key="6">
    <source>
        <dbReference type="PROSITE" id="PS50011"/>
    </source>
</evidence>
<dbReference type="InterPro" id="IPR016187">
    <property type="entry name" value="CTDL_fold"/>
</dbReference>
<dbReference type="Gene3D" id="3.30.200.20">
    <property type="entry name" value="Phosphorylase Kinase, domain 1"/>
    <property type="match status" value="1"/>
</dbReference>
<dbReference type="CDD" id="cd14014">
    <property type="entry name" value="STKc_PknB_like"/>
    <property type="match status" value="1"/>
</dbReference>
<evidence type="ECO:0000256" key="5">
    <source>
        <dbReference type="SAM" id="Phobius"/>
    </source>
</evidence>
<proteinExistence type="predicted"/>
<dbReference type="RefSeq" id="WP_145098479.1">
    <property type="nucleotide sequence ID" value="NZ_CP036274.1"/>
</dbReference>